<dbReference type="Gramene" id="OMERI03G17810.1">
    <property type="protein sequence ID" value="OMERI03G17810.1"/>
    <property type="gene ID" value="OMERI03G17810"/>
</dbReference>
<name>A0A0E0D1F7_9ORYZ</name>
<sequence>MVLHDRLGPTPYDRLGLVQWRRANGLVLRNGAARWPRNHVRPPSTTLPFSRTAGVRRCRTAVMRDRSLQDIL</sequence>
<dbReference type="EnsemblPlants" id="OMERI03G17810.1">
    <property type="protein sequence ID" value="OMERI03G17810.1"/>
    <property type="gene ID" value="OMERI03G17810"/>
</dbReference>
<keyword evidence="2" id="KW-1185">Reference proteome</keyword>
<protein>
    <submittedName>
        <fullName evidence="1">Uncharacterized protein</fullName>
    </submittedName>
</protein>
<reference evidence="1" key="1">
    <citation type="submission" date="2015-04" db="UniProtKB">
        <authorList>
            <consortium name="EnsemblPlants"/>
        </authorList>
    </citation>
    <scope>IDENTIFICATION</scope>
</reference>
<proteinExistence type="predicted"/>
<accession>A0A0E0D1F7</accession>
<evidence type="ECO:0000313" key="1">
    <source>
        <dbReference type="EnsemblPlants" id="OMERI03G17810.1"/>
    </source>
</evidence>
<evidence type="ECO:0000313" key="2">
    <source>
        <dbReference type="Proteomes" id="UP000008021"/>
    </source>
</evidence>
<reference evidence="1" key="2">
    <citation type="submission" date="2018-05" db="EMBL/GenBank/DDBJ databases">
        <title>OmerRS3 (Oryza meridionalis Reference Sequence Version 3).</title>
        <authorList>
            <person name="Zhang J."/>
            <person name="Kudrna D."/>
            <person name="Lee S."/>
            <person name="Talag J."/>
            <person name="Welchert J."/>
            <person name="Wing R.A."/>
        </authorList>
    </citation>
    <scope>NUCLEOTIDE SEQUENCE [LARGE SCALE GENOMIC DNA]</scope>
    <source>
        <strain evidence="1">cv. OR44</strain>
    </source>
</reference>
<dbReference type="AlphaFoldDB" id="A0A0E0D1F7"/>
<dbReference type="Proteomes" id="UP000008021">
    <property type="component" value="Chromosome 3"/>
</dbReference>
<organism evidence="1">
    <name type="scientific">Oryza meridionalis</name>
    <dbReference type="NCBI Taxonomy" id="40149"/>
    <lineage>
        <taxon>Eukaryota</taxon>
        <taxon>Viridiplantae</taxon>
        <taxon>Streptophyta</taxon>
        <taxon>Embryophyta</taxon>
        <taxon>Tracheophyta</taxon>
        <taxon>Spermatophyta</taxon>
        <taxon>Magnoliopsida</taxon>
        <taxon>Liliopsida</taxon>
        <taxon>Poales</taxon>
        <taxon>Poaceae</taxon>
        <taxon>BOP clade</taxon>
        <taxon>Oryzoideae</taxon>
        <taxon>Oryzeae</taxon>
        <taxon>Oryzinae</taxon>
        <taxon>Oryza</taxon>
    </lineage>
</organism>
<dbReference type="HOGENOM" id="CLU_2726459_0_0_1"/>